<name>A0A1S3TGG4_VIGRR</name>
<dbReference type="Proteomes" id="UP000087766">
    <property type="component" value="Unplaced"/>
</dbReference>
<reference evidence="2" key="1">
    <citation type="submission" date="2025-08" db="UniProtKB">
        <authorList>
            <consortium name="RefSeq"/>
        </authorList>
    </citation>
    <scope>IDENTIFICATION</scope>
    <source>
        <tissue evidence="2">Leaf</tissue>
    </source>
</reference>
<dbReference type="PANTHER" id="PTHR47331:SF5">
    <property type="entry name" value="RIBONUCLEASE H"/>
    <property type="match status" value="1"/>
</dbReference>
<dbReference type="OrthoDB" id="5920040at2759"/>
<dbReference type="PANTHER" id="PTHR47331">
    <property type="entry name" value="PHD-TYPE DOMAIN-CONTAINING PROTEIN"/>
    <property type="match status" value="1"/>
</dbReference>
<dbReference type="SUPFAM" id="SSF56672">
    <property type="entry name" value="DNA/RNA polymerases"/>
    <property type="match status" value="1"/>
</dbReference>
<dbReference type="KEGG" id="vra:106755261"/>
<gene>
    <name evidence="2" type="primary">LOC106755261</name>
</gene>
<dbReference type="InterPro" id="IPR043502">
    <property type="entry name" value="DNA/RNA_pol_sf"/>
</dbReference>
<dbReference type="GeneID" id="106755261"/>
<protein>
    <submittedName>
        <fullName evidence="2">Uncharacterized protein LOC106755261</fullName>
    </submittedName>
</protein>
<organism evidence="1 2">
    <name type="scientific">Vigna radiata var. radiata</name>
    <name type="common">Mung bean</name>
    <name type="synonym">Phaseolus aureus</name>
    <dbReference type="NCBI Taxonomy" id="3916"/>
    <lineage>
        <taxon>Eukaryota</taxon>
        <taxon>Viridiplantae</taxon>
        <taxon>Streptophyta</taxon>
        <taxon>Embryophyta</taxon>
        <taxon>Tracheophyta</taxon>
        <taxon>Spermatophyta</taxon>
        <taxon>Magnoliopsida</taxon>
        <taxon>eudicotyledons</taxon>
        <taxon>Gunneridae</taxon>
        <taxon>Pentapetalae</taxon>
        <taxon>rosids</taxon>
        <taxon>fabids</taxon>
        <taxon>Fabales</taxon>
        <taxon>Fabaceae</taxon>
        <taxon>Papilionoideae</taxon>
        <taxon>50 kb inversion clade</taxon>
        <taxon>NPAAA clade</taxon>
        <taxon>indigoferoid/millettioid clade</taxon>
        <taxon>Phaseoleae</taxon>
        <taxon>Vigna</taxon>
    </lineage>
</organism>
<proteinExistence type="predicted"/>
<accession>A0A1S3TGG4</accession>
<dbReference type="RefSeq" id="XP_014492861.1">
    <property type="nucleotide sequence ID" value="XM_014637375.1"/>
</dbReference>
<evidence type="ECO:0000313" key="2">
    <source>
        <dbReference type="RefSeq" id="XP_014492861.1"/>
    </source>
</evidence>
<sequence>MGKIDNHGNQFPGHVALIAAPSNGSSTDALLRKFWEIEEIPKPVPSHPDDVIAERIFKNNHYRLGTGRYVVPLLIRNDASPLGDSKSLALQRLNGTERRFNKQPELKEKYSEFLKEYESLGHMGLVNSENFGLARYYIPHHAVFREDSATTKVRVVFDGSQRSSSGIALNEILYSGPKLQKDVFDVIARFRIHQKVFTCDISKMYRQILLRPDERKYQHIFWRHDGELKEFELNTVTYGLSSSPFLALRVIKQLTEDEGHKYPAAATALCRDMFVDDL</sequence>
<feature type="non-terminal residue" evidence="2">
    <location>
        <position position="278"/>
    </location>
</feature>
<evidence type="ECO:0000313" key="1">
    <source>
        <dbReference type="Proteomes" id="UP000087766"/>
    </source>
</evidence>
<dbReference type="AlphaFoldDB" id="A0A1S3TGG4"/>
<keyword evidence="1" id="KW-1185">Reference proteome</keyword>